<dbReference type="Proteomes" id="UP001066455">
    <property type="component" value="Unassembled WGS sequence"/>
</dbReference>
<accession>A0AA90IP66</accession>
<dbReference type="GeneID" id="56674026"/>
<evidence type="ECO:0000256" key="1">
    <source>
        <dbReference type="SAM" id="Phobius"/>
    </source>
</evidence>
<comment type="caution">
    <text evidence="2">The sequence shown here is derived from an EMBL/GenBank/DDBJ whole genome shotgun (WGS) entry which is preliminary data.</text>
</comment>
<evidence type="ECO:0000313" key="3">
    <source>
        <dbReference type="Proteomes" id="UP001066455"/>
    </source>
</evidence>
<dbReference type="NCBIfam" id="NF033880">
    <property type="entry name" value="Prli42"/>
    <property type="match status" value="1"/>
</dbReference>
<protein>
    <submittedName>
        <fullName evidence="2">Stressosome-associated protein Prli42</fullName>
    </submittedName>
</protein>
<proteinExistence type="predicted"/>
<feature type="transmembrane region" description="Helical" evidence="1">
    <location>
        <begin position="12"/>
        <end position="32"/>
    </location>
</feature>
<sequence>MKSLSRKFIKFMVILMIGVMVLTTLLTGLSMIF</sequence>
<dbReference type="InterPro" id="IPR049722">
    <property type="entry name" value="Prli42-like"/>
</dbReference>
<keyword evidence="1" id="KW-0472">Membrane</keyword>
<keyword evidence="1" id="KW-1133">Transmembrane helix</keyword>
<dbReference type="RefSeq" id="WP_230368212.1">
    <property type="nucleotide sequence ID" value="NZ_JALAJD010000013.1"/>
</dbReference>
<name>A0AA90IP66_9BACI</name>
<dbReference type="EMBL" id="JALAXI010000001">
    <property type="protein sequence ID" value="MCY9278500.1"/>
    <property type="molecule type" value="Genomic_DNA"/>
</dbReference>
<evidence type="ECO:0000313" key="2">
    <source>
        <dbReference type="EMBL" id="MCY9278500.1"/>
    </source>
</evidence>
<gene>
    <name evidence="2" type="primary">prli42</name>
    <name evidence="2" type="ORF">MOE73_00155</name>
</gene>
<dbReference type="AlphaFoldDB" id="A0AA90IP66"/>
<reference evidence="2" key="1">
    <citation type="submission" date="2022-02" db="EMBL/GenBank/DDBJ databases">
        <title>Crop Bioprotection Bacillus Genome Sequencing.</title>
        <authorList>
            <person name="Dunlap C."/>
        </authorList>
    </citation>
    <scope>NUCLEOTIDE SEQUENCE</scope>
    <source>
        <strain evidence="2">T20C14</strain>
    </source>
</reference>
<keyword evidence="1" id="KW-0812">Transmembrane</keyword>
<organism evidence="2 3">
    <name type="scientific">Bacillus haynesii</name>
    <dbReference type="NCBI Taxonomy" id="1925021"/>
    <lineage>
        <taxon>Bacteria</taxon>
        <taxon>Bacillati</taxon>
        <taxon>Bacillota</taxon>
        <taxon>Bacilli</taxon>
        <taxon>Bacillales</taxon>
        <taxon>Bacillaceae</taxon>
        <taxon>Bacillus</taxon>
    </lineage>
</organism>